<sequence>MACEPLSVLILSTCLIAFWPCVLPLCFAVPILPYPMYFAKNETQEVSESNENNENVKTNGEKKKKPEPPPEKEVKEVKEVKERDESDEPIGPSKGTLVPERRRGKKRFDGSEEDLTDCLEDECCTTANCKDKNVGRDLRDYDLECDLCGRHKANLYYDSDDYGETDSDLDDIIIRPKKKPKMVNKKTKTNKITKKGSGDRCCCSHKRFGRTIRKEDQVYCLTSRNFVEEKC</sequence>
<dbReference type="Proteomes" id="UP001064048">
    <property type="component" value="Chromosome 27"/>
</dbReference>
<protein>
    <submittedName>
        <fullName evidence="1">Uncharacterized protein</fullName>
    </submittedName>
</protein>
<comment type="caution">
    <text evidence="1">The sequence shown here is derived from an EMBL/GenBank/DDBJ whole genome shotgun (WGS) entry which is preliminary data.</text>
</comment>
<evidence type="ECO:0000313" key="2">
    <source>
        <dbReference type="Proteomes" id="UP001064048"/>
    </source>
</evidence>
<name>A0ACC0KY24_CHOFU</name>
<keyword evidence="2" id="KW-1185">Reference proteome</keyword>
<reference evidence="1 2" key="1">
    <citation type="journal article" date="2022" name="Genome Biol. Evol.">
        <title>The Spruce Budworm Genome: Reconstructing the Evolutionary History of Antifreeze Proteins.</title>
        <authorList>
            <person name="Beliveau C."/>
            <person name="Gagne P."/>
            <person name="Picq S."/>
            <person name="Vernygora O."/>
            <person name="Keeling C.I."/>
            <person name="Pinkney K."/>
            <person name="Doucet D."/>
            <person name="Wen F."/>
            <person name="Johnston J.S."/>
            <person name="Maaroufi H."/>
            <person name="Boyle B."/>
            <person name="Laroche J."/>
            <person name="Dewar K."/>
            <person name="Juretic N."/>
            <person name="Blackburn G."/>
            <person name="Nisole A."/>
            <person name="Brunet B."/>
            <person name="Brandao M."/>
            <person name="Lumley L."/>
            <person name="Duan J."/>
            <person name="Quan G."/>
            <person name="Lucarotti C.J."/>
            <person name="Roe A.D."/>
            <person name="Sperling F.A.H."/>
            <person name="Levesque R.C."/>
            <person name="Cusson M."/>
        </authorList>
    </citation>
    <scope>NUCLEOTIDE SEQUENCE [LARGE SCALE GENOMIC DNA]</scope>
    <source>
        <strain evidence="1">Glfc:IPQL:Cfum</strain>
    </source>
</reference>
<proteinExistence type="predicted"/>
<accession>A0ACC0KY24</accession>
<organism evidence="1 2">
    <name type="scientific">Choristoneura fumiferana</name>
    <name type="common">Spruce budworm moth</name>
    <name type="synonym">Archips fumiferana</name>
    <dbReference type="NCBI Taxonomy" id="7141"/>
    <lineage>
        <taxon>Eukaryota</taxon>
        <taxon>Metazoa</taxon>
        <taxon>Ecdysozoa</taxon>
        <taxon>Arthropoda</taxon>
        <taxon>Hexapoda</taxon>
        <taxon>Insecta</taxon>
        <taxon>Pterygota</taxon>
        <taxon>Neoptera</taxon>
        <taxon>Endopterygota</taxon>
        <taxon>Lepidoptera</taxon>
        <taxon>Glossata</taxon>
        <taxon>Ditrysia</taxon>
        <taxon>Tortricoidea</taxon>
        <taxon>Tortricidae</taxon>
        <taxon>Tortricinae</taxon>
        <taxon>Choristoneura</taxon>
    </lineage>
</organism>
<gene>
    <name evidence="1" type="ORF">MSG28_015054</name>
</gene>
<dbReference type="EMBL" id="CM046127">
    <property type="protein sequence ID" value="KAI8441454.1"/>
    <property type="molecule type" value="Genomic_DNA"/>
</dbReference>
<evidence type="ECO:0000313" key="1">
    <source>
        <dbReference type="EMBL" id="KAI8441454.1"/>
    </source>
</evidence>